<dbReference type="EMBL" id="BQFW01000008">
    <property type="protein sequence ID" value="GJJ74050.1"/>
    <property type="molecule type" value="Genomic_DNA"/>
</dbReference>
<comment type="caution">
    <text evidence="3">The sequence shown here is derived from an EMBL/GenBank/DDBJ whole genome shotgun (WGS) entry which is preliminary data.</text>
</comment>
<sequence length="175" mass="18517">MSQKGFETQPDQNQEGMSLAPPPSYATTTQASGGAKYEPPSGAPPTTESYYQAQPTQQQYAPPAGAYIPPSGAYAPPAGQPHTVVYVVDGAANSSGSGGIVGGSGAANNPHESGIPTAMICFIFGLCTWVGYLFGMCFLRSSDPRERYWARACFIMCIIWSLIIIFASIFGRHGH</sequence>
<feature type="compositionally biased region" description="Polar residues" evidence="1">
    <location>
        <begin position="1"/>
        <end position="16"/>
    </location>
</feature>
<protein>
    <submittedName>
        <fullName evidence="3">Uncharacterized protein</fullName>
    </submittedName>
</protein>
<evidence type="ECO:0000313" key="4">
    <source>
        <dbReference type="Proteomes" id="UP000827284"/>
    </source>
</evidence>
<evidence type="ECO:0000313" key="3">
    <source>
        <dbReference type="EMBL" id="GJJ74050.1"/>
    </source>
</evidence>
<dbReference type="OrthoDB" id="2441442at2759"/>
<dbReference type="AlphaFoldDB" id="A0A9P3LXP9"/>
<evidence type="ECO:0000256" key="1">
    <source>
        <dbReference type="SAM" id="MobiDB-lite"/>
    </source>
</evidence>
<feature type="transmembrane region" description="Helical" evidence="2">
    <location>
        <begin position="148"/>
        <end position="170"/>
    </location>
</feature>
<feature type="transmembrane region" description="Helical" evidence="2">
    <location>
        <begin position="117"/>
        <end position="139"/>
    </location>
</feature>
<keyword evidence="4" id="KW-1185">Reference proteome</keyword>
<name>A0A9P3LXP9_9FUNG</name>
<proteinExistence type="predicted"/>
<organism evidence="3 4">
    <name type="scientific">Entomortierella parvispora</name>
    <dbReference type="NCBI Taxonomy" id="205924"/>
    <lineage>
        <taxon>Eukaryota</taxon>
        <taxon>Fungi</taxon>
        <taxon>Fungi incertae sedis</taxon>
        <taxon>Mucoromycota</taxon>
        <taxon>Mortierellomycotina</taxon>
        <taxon>Mortierellomycetes</taxon>
        <taxon>Mortierellales</taxon>
        <taxon>Mortierellaceae</taxon>
        <taxon>Entomortierella</taxon>
    </lineage>
</organism>
<reference evidence="3" key="1">
    <citation type="submission" date="2021-11" db="EMBL/GenBank/DDBJ databases">
        <authorList>
            <person name="Herlambang A."/>
            <person name="Guo Y."/>
            <person name="Takashima Y."/>
            <person name="Nishizawa T."/>
        </authorList>
    </citation>
    <scope>NUCLEOTIDE SEQUENCE</scope>
    <source>
        <strain evidence="3">E1425</strain>
    </source>
</reference>
<keyword evidence="2" id="KW-1133">Transmembrane helix</keyword>
<dbReference type="Proteomes" id="UP000827284">
    <property type="component" value="Unassembled WGS sequence"/>
</dbReference>
<feature type="region of interest" description="Disordered" evidence="1">
    <location>
        <begin position="1"/>
        <end position="50"/>
    </location>
</feature>
<accession>A0A9P3LXP9</accession>
<keyword evidence="2" id="KW-0812">Transmembrane</keyword>
<keyword evidence="2" id="KW-0472">Membrane</keyword>
<gene>
    <name evidence="3" type="ORF">EMPS_06408</name>
</gene>
<reference evidence="3" key="2">
    <citation type="journal article" date="2022" name="Microbiol. Resour. Announc.">
        <title>Whole-Genome Sequence of Entomortierella parvispora E1425, a Mucoromycotan Fungus Associated with Burkholderiaceae-Related Endosymbiotic Bacteria.</title>
        <authorList>
            <person name="Herlambang A."/>
            <person name="Guo Y."/>
            <person name="Takashima Y."/>
            <person name="Narisawa K."/>
            <person name="Ohta H."/>
            <person name="Nishizawa T."/>
        </authorList>
    </citation>
    <scope>NUCLEOTIDE SEQUENCE</scope>
    <source>
        <strain evidence="3">E1425</strain>
    </source>
</reference>
<evidence type="ECO:0000256" key="2">
    <source>
        <dbReference type="SAM" id="Phobius"/>
    </source>
</evidence>